<evidence type="ECO:0000259" key="2">
    <source>
        <dbReference type="Pfam" id="PF22106"/>
    </source>
</evidence>
<dbReference type="Gene3D" id="3.90.930.50">
    <property type="match status" value="1"/>
</dbReference>
<dbReference type="InterPro" id="IPR018640">
    <property type="entry name" value="DUF2063"/>
</dbReference>
<feature type="domain" description="NGO1945-like C-terminal" evidence="2">
    <location>
        <begin position="153"/>
        <end position="245"/>
    </location>
</feature>
<organism evidence="3 4">
    <name type="scientific">Sulfurirhabdus autotrophica</name>
    <dbReference type="NCBI Taxonomy" id="1706046"/>
    <lineage>
        <taxon>Bacteria</taxon>
        <taxon>Pseudomonadati</taxon>
        <taxon>Pseudomonadota</taxon>
        <taxon>Betaproteobacteria</taxon>
        <taxon>Nitrosomonadales</taxon>
        <taxon>Sulfuricellaceae</taxon>
        <taxon>Sulfurirhabdus</taxon>
    </lineage>
</organism>
<dbReference type="OrthoDB" id="4146344at2"/>
<evidence type="ECO:0000259" key="1">
    <source>
        <dbReference type="Pfam" id="PF09836"/>
    </source>
</evidence>
<comment type="caution">
    <text evidence="3">The sequence shown here is derived from an EMBL/GenBank/DDBJ whole genome shotgun (WGS) entry which is preliminary data.</text>
</comment>
<evidence type="ECO:0000313" key="4">
    <source>
        <dbReference type="Proteomes" id="UP000295367"/>
    </source>
</evidence>
<reference evidence="3 4" key="1">
    <citation type="submission" date="2019-03" db="EMBL/GenBank/DDBJ databases">
        <title>Genomic Encyclopedia of Type Strains, Phase IV (KMG-IV): sequencing the most valuable type-strain genomes for metagenomic binning, comparative biology and taxonomic classification.</title>
        <authorList>
            <person name="Goeker M."/>
        </authorList>
    </citation>
    <scope>NUCLEOTIDE SEQUENCE [LARGE SCALE GENOMIC DNA]</scope>
    <source>
        <strain evidence="3 4">DSM 100309</strain>
    </source>
</reference>
<gene>
    <name evidence="3" type="ORF">EDC63_11054</name>
</gene>
<proteinExistence type="predicted"/>
<dbReference type="InterPro" id="IPR044922">
    <property type="entry name" value="DUF2063_N_sf"/>
</dbReference>
<dbReference type="Pfam" id="PF09836">
    <property type="entry name" value="DUF2063"/>
    <property type="match status" value="1"/>
</dbReference>
<feature type="domain" description="Putative DNA-binding" evidence="1">
    <location>
        <begin position="12"/>
        <end position="98"/>
    </location>
</feature>
<protein>
    <submittedName>
        <fullName evidence="3">Uncharacterized protein</fullName>
    </submittedName>
</protein>
<name>A0A4R3XZF6_9PROT</name>
<dbReference type="AlphaFoldDB" id="A0A4R3XZF6"/>
<evidence type="ECO:0000313" key="3">
    <source>
        <dbReference type="EMBL" id="TCV85165.1"/>
    </source>
</evidence>
<dbReference type="EMBL" id="SMCO01000010">
    <property type="protein sequence ID" value="TCV85165.1"/>
    <property type="molecule type" value="Genomic_DNA"/>
</dbReference>
<sequence>MSEKPDIPLFQQYQYAFTGHIRNPRENKRPQGVPARRMKVYNELLYNNLEGFLLACFPVLHKVSGKRKWAKLVRDFFSTHRCHSPFFRQIPDEFIHYLKNERGEQPEDPAFMRDLAHYEWVELMLSISNKEIEHNRIDPDGDLLNARPAITPLLSLQSYAYPVHKIGPRFKPTTEQKEDTHFAIVRNKNDEVKFILINPISMRLLTLLQSSSLTGKGALLQIATELQHPDPAVVLAGGLDILHSLYQSEVILGTWKGCDNM</sequence>
<keyword evidence="4" id="KW-1185">Reference proteome</keyword>
<dbReference type="Proteomes" id="UP000295367">
    <property type="component" value="Unassembled WGS sequence"/>
</dbReference>
<dbReference type="Gene3D" id="1.10.150.690">
    <property type="entry name" value="DUF2063"/>
    <property type="match status" value="1"/>
</dbReference>
<dbReference type="RefSeq" id="WP_124945329.1">
    <property type="nucleotide sequence ID" value="NZ_BHVT01000010.1"/>
</dbReference>
<dbReference type="InterPro" id="IPR054098">
    <property type="entry name" value="NGO1945-like_C"/>
</dbReference>
<accession>A0A4R3XZF6</accession>
<dbReference type="Pfam" id="PF22106">
    <property type="entry name" value="NGO1945_C"/>
    <property type="match status" value="1"/>
</dbReference>